<gene>
    <name evidence="8" type="primary">hemC</name>
    <name evidence="11" type="ORF">SAMN05216241_10894</name>
</gene>
<dbReference type="Pfam" id="PF01379">
    <property type="entry name" value="Porphobil_deam"/>
    <property type="match status" value="1"/>
</dbReference>
<dbReference type="PANTHER" id="PTHR11557:SF0">
    <property type="entry name" value="PORPHOBILINOGEN DEAMINASE"/>
    <property type="match status" value="1"/>
</dbReference>
<organism evidence="11 12">
    <name type="scientific">Limimonas halophila</name>
    <dbReference type="NCBI Taxonomy" id="1082479"/>
    <lineage>
        <taxon>Bacteria</taxon>
        <taxon>Pseudomonadati</taxon>
        <taxon>Pseudomonadota</taxon>
        <taxon>Alphaproteobacteria</taxon>
        <taxon>Rhodospirillales</taxon>
        <taxon>Rhodovibrionaceae</taxon>
        <taxon>Limimonas</taxon>
    </lineage>
</organism>
<evidence type="ECO:0000313" key="12">
    <source>
        <dbReference type="Proteomes" id="UP000199415"/>
    </source>
</evidence>
<evidence type="ECO:0000256" key="5">
    <source>
        <dbReference type="ARBA" id="ARBA00022679"/>
    </source>
</evidence>
<evidence type="ECO:0000256" key="4">
    <source>
        <dbReference type="ARBA" id="ARBA00011245"/>
    </source>
</evidence>
<feature type="domain" description="Porphobilinogen deaminase C-terminal" evidence="10">
    <location>
        <begin position="232"/>
        <end position="301"/>
    </location>
</feature>
<evidence type="ECO:0000256" key="2">
    <source>
        <dbReference type="ARBA" id="ARBA00004735"/>
    </source>
</evidence>
<evidence type="ECO:0000313" key="11">
    <source>
        <dbReference type="EMBL" id="SDG30315.1"/>
    </source>
</evidence>
<dbReference type="InterPro" id="IPR022418">
    <property type="entry name" value="Porphobilinogen_deaminase_C"/>
</dbReference>
<comment type="subunit">
    <text evidence="4 8">Monomer.</text>
</comment>
<comment type="similarity">
    <text evidence="3 8">Belongs to the HMBS family.</text>
</comment>
<dbReference type="AlphaFoldDB" id="A0A1G7T4W2"/>
<dbReference type="Gene3D" id="3.30.160.40">
    <property type="entry name" value="Porphobilinogen deaminase, C-terminal domain"/>
    <property type="match status" value="1"/>
</dbReference>
<evidence type="ECO:0000256" key="7">
    <source>
        <dbReference type="ARBA" id="ARBA00048169"/>
    </source>
</evidence>
<sequence>MTAATPPLRLGSRGSPLALRQAEIVRARLQAANPALAAPDAVEIVPVKTTGDVETKRRLAEIGGKGLFTKELEDALLDGRIDAAVHSLKDVPTWLPDGLSLAAVPERADPRDAWFSPKSATIAGLPEGARVGTASLRRQAQILALRPDVRVVTFRGNLQTRLRKLADGEADATLLAHAGLARMDMADRATAVLDPAEMLPGVAQGALALETRAADTRTREMVSAIDDPAVARCVHAERACLDVLDGSCQTPIGVLVEPLAGERVYVRALVAWPDGSECWATERTGPVADAGALARDAGHELRRRAGDDFFARLAEMI</sequence>
<dbReference type="GO" id="GO:0005737">
    <property type="term" value="C:cytoplasm"/>
    <property type="evidence" value="ECO:0007669"/>
    <property type="project" value="UniProtKB-UniRule"/>
</dbReference>
<dbReference type="EC" id="2.5.1.61" evidence="8"/>
<dbReference type="GO" id="GO:0006782">
    <property type="term" value="P:protoporphyrinogen IX biosynthetic process"/>
    <property type="evidence" value="ECO:0007669"/>
    <property type="project" value="UniProtKB-UniRule"/>
</dbReference>
<name>A0A1G7T4W2_9PROT</name>
<proteinExistence type="inferred from homology"/>
<keyword evidence="6 8" id="KW-0627">Porphyrin biosynthesis</keyword>
<dbReference type="UniPathway" id="UPA00251">
    <property type="reaction ID" value="UER00319"/>
</dbReference>
<protein>
    <recommendedName>
        <fullName evidence="8">Porphobilinogen deaminase</fullName>
        <shortName evidence="8">PBG</shortName>
        <ecNumber evidence="8">2.5.1.61</ecNumber>
    </recommendedName>
    <alternativeName>
        <fullName evidence="8">Hydroxymethylbilane synthase</fullName>
        <shortName evidence="8">HMBS</shortName>
    </alternativeName>
    <alternativeName>
        <fullName evidence="8">Pre-uroporphyrinogen synthase</fullName>
    </alternativeName>
</protein>
<dbReference type="SUPFAM" id="SSF54782">
    <property type="entry name" value="Porphobilinogen deaminase (hydroxymethylbilane synthase), C-terminal domain"/>
    <property type="match status" value="1"/>
</dbReference>
<comment type="miscellaneous">
    <text evidence="8">The porphobilinogen subunits are added to the dipyrromethane group.</text>
</comment>
<dbReference type="NCBIfam" id="TIGR00212">
    <property type="entry name" value="hemC"/>
    <property type="match status" value="1"/>
</dbReference>
<comment type="function">
    <text evidence="1 8">Tetrapolymerization of the monopyrrole PBG into the hydroxymethylbilane pre-uroporphyrinogen in several discrete steps.</text>
</comment>
<dbReference type="PRINTS" id="PR00151">
    <property type="entry name" value="PORPHBDMNASE"/>
</dbReference>
<dbReference type="InterPro" id="IPR000860">
    <property type="entry name" value="HemC"/>
</dbReference>
<dbReference type="STRING" id="1082479.SAMN05216241_10894"/>
<evidence type="ECO:0000256" key="6">
    <source>
        <dbReference type="ARBA" id="ARBA00023244"/>
    </source>
</evidence>
<comment type="catalytic activity">
    <reaction evidence="7 8">
        <text>4 porphobilinogen + H2O = hydroxymethylbilane + 4 NH4(+)</text>
        <dbReference type="Rhea" id="RHEA:13185"/>
        <dbReference type="ChEBI" id="CHEBI:15377"/>
        <dbReference type="ChEBI" id="CHEBI:28938"/>
        <dbReference type="ChEBI" id="CHEBI:57845"/>
        <dbReference type="ChEBI" id="CHEBI:58126"/>
        <dbReference type="EC" id="2.5.1.61"/>
    </reaction>
</comment>
<dbReference type="SUPFAM" id="SSF53850">
    <property type="entry name" value="Periplasmic binding protein-like II"/>
    <property type="match status" value="1"/>
</dbReference>
<evidence type="ECO:0000256" key="1">
    <source>
        <dbReference type="ARBA" id="ARBA00002869"/>
    </source>
</evidence>
<dbReference type="FunFam" id="3.40.190.10:FF:000005">
    <property type="entry name" value="Porphobilinogen deaminase"/>
    <property type="match status" value="1"/>
</dbReference>
<comment type="pathway">
    <text evidence="2">Porphyrin-containing compound metabolism; protoporphyrin-IX biosynthesis; coproporphyrinogen-III from 5-aminolevulinate: step 2/4.</text>
</comment>
<dbReference type="PIRSF" id="PIRSF001438">
    <property type="entry name" value="4pyrrol_synth_OHMeBilane_synth"/>
    <property type="match status" value="1"/>
</dbReference>
<dbReference type="HAMAP" id="MF_00260">
    <property type="entry name" value="Porphobil_deam"/>
    <property type="match status" value="1"/>
</dbReference>
<keyword evidence="12" id="KW-1185">Reference proteome</keyword>
<dbReference type="Gene3D" id="3.40.190.10">
    <property type="entry name" value="Periplasmic binding protein-like II"/>
    <property type="match status" value="2"/>
</dbReference>
<feature type="modified residue" description="S-(dipyrrolylmethanemethyl)cysteine" evidence="8">
    <location>
        <position position="248"/>
    </location>
</feature>
<evidence type="ECO:0000259" key="10">
    <source>
        <dbReference type="Pfam" id="PF03900"/>
    </source>
</evidence>
<dbReference type="InterPro" id="IPR022417">
    <property type="entry name" value="Porphobilin_deaminase_N"/>
</dbReference>
<feature type="domain" description="Porphobilinogen deaminase N-terminal" evidence="9">
    <location>
        <begin position="8"/>
        <end position="219"/>
    </location>
</feature>
<dbReference type="GO" id="GO:0004418">
    <property type="term" value="F:hydroxymethylbilane synthase activity"/>
    <property type="evidence" value="ECO:0007669"/>
    <property type="project" value="UniProtKB-UniRule"/>
</dbReference>
<accession>A0A1G7T4W2</accession>
<dbReference type="PANTHER" id="PTHR11557">
    <property type="entry name" value="PORPHOBILINOGEN DEAMINASE"/>
    <property type="match status" value="1"/>
</dbReference>
<dbReference type="EMBL" id="FNCE01000008">
    <property type="protein sequence ID" value="SDG30315.1"/>
    <property type="molecule type" value="Genomic_DNA"/>
</dbReference>
<comment type="cofactor">
    <cofactor evidence="8">
        <name>dipyrromethane</name>
        <dbReference type="ChEBI" id="CHEBI:60342"/>
    </cofactor>
    <text evidence="8">Binds 1 dipyrromethane group covalently.</text>
</comment>
<evidence type="ECO:0000256" key="8">
    <source>
        <dbReference type="HAMAP-Rule" id="MF_00260"/>
    </source>
</evidence>
<dbReference type="OrthoDB" id="9810298at2"/>
<dbReference type="RefSeq" id="WP_090020753.1">
    <property type="nucleotide sequence ID" value="NZ_FNCE01000008.1"/>
</dbReference>
<evidence type="ECO:0000256" key="3">
    <source>
        <dbReference type="ARBA" id="ARBA00005638"/>
    </source>
</evidence>
<dbReference type="Pfam" id="PF03900">
    <property type="entry name" value="Porphobil_deamC"/>
    <property type="match status" value="1"/>
</dbReference>
<evidence type="ECO:0000259" key="9">
    <source>
        <dbReference type="Pfam" id="PF01379"/>
    </source>
</evidence>
<keyword evidence="5 8" id="KW-0808">Transferase</keyword>
<reference evidence="11 12" key="1">
    <citation type="submission" date="2016-10" db="EMBL/GenBank/DDBJ databases">
        <authorList>
            <person name="de Groot N.N."/>
        </authorList>
    </citation>
    <scope>NUCLEOTIDE SEQUENCE [LARGE SCALE GENOMIC DNA]</scope>
    <source>
        <strain evidence="11 12">DSM 25584</strain>
    </source>
</reference>
<dbReference type="InterPro" id="IPR036803">
    <property type="entry name" value="Porphobilinogen_deaminase_C_sf"/>
</dbReference>
<dbReference type="Proteomes" id="UP000199415">
    <property type="component" value="Unassembled WGS sequence"/>
</dbReference>